<keyword evidence="9" id="KW-0406">Ion transport</keyword>
<dbReference type="SMART" id="SM00369">
    <property type="entry name" value="LRR_TYP"/>
    <property type="match status" value="7"/>
</dbReference>
<evidence type="ECO:0000313" key="18">
    <source>
        <dbReference type="Proteomes" id="UP001497623"/>
    </source>
</evidence>
<evidence type="ECO:0000256" key="11">
    <source>
        <dbReference type="ARBA" id="ARBA00023157"/>
    </source>
</evidence>
<evidence type="ECO:0000256" key="4">
    <source>
        <dbReference type="ARBA" id="ARBA00022614"/>
    </source>
</evidence>
<feature type="chain" id="PRO_5043696566" description="LRRCT domain-containing protein" evidence="15">
    <location>
        <begin position="33"/>
        <end position="547"/>
    </location>
</feature>
<dbReference type="InterPro" id="IPR032675">
    <property type="entry name" value="LRR_dom_sf"/>
</dbReference>
<dbReference type="CDD" id="cd12087">
    <property type="entry name" value="TM_EGFR-like"/>
    <property type="match status" value="1"/>
</dbReference>
<evidence type="ECO:0000256" key="5">
    <source>
        <dbReference type="ARBA" id="ARBA00022692"/>
    </source>
</evidence>
<keyword evidence="18" id="KW-1185">Reference proteome</keyword>
<comment type="subunit">
    <text evidence="13">Interacts with KCNMA1.</text>
</comment>
<dbReference type="PRINTS" id="PR00019">
    <property type="entry name" value="LEURICHRPT"/>
</dbReference>
<accession>A0AAV2R6D5</accession>
<dbReference type="SUPFAM" id="SSF52058">
    <property type="entry name" value="L domain-like"/>
    <property type="match status" value="1"/>
</dbReference>
<proteinExistence type="predicted"/>
<dbReference type="SMART" id="SM00365">
    <property type="entry name" value="LRR_SD22"/>
    <property type="match status" value="6"/>
</dbReference>
<evidence type="ECO:0000256" key="9">
    <source>
        <dbReference type="ARBA" id="ARBA00023065"/>
    </source>
</evidence>
<evidence type="ECO:0000256" key="10">
    <source>
        <dbReference type="ARBA" id="ARBA00023136"/>
    </source>
</evidence>
<keyword evidence="10 14" id="KW-0472">Membrane</keyword>
<dbReference type="EMBL" id="CAXKWB010016819">
    <property type="protein sequence ID" value="CAL4117218.1"/>
    <property type="molecule type" value="Genomic_DNA"/>
</dbReference>
<evidence type="ECO:0000256" key="12">
    <source>
        <dbReference type="ARBA" id="ARBA00023303"/>
    </source>
</evidence>
<keyword evidence="6 15" id="KW-0732">Signal</keyword>
<dbReference type="FunFam" id="3.80.10.10:FF:001360">
    <property type="entry name" value="Uncharacterized protein"/>
    <property type="match status" value="1"/>
</dbReference>
<dbReference type="InterPro" id="IPR003591">
    <property type="entry name" value="Leu-rich_rpt_typical-subtyp"/>
</dbReference>
<comment type="subcellular location">
    <subcellularLocation>
        <location evidence="1">Cell membrane</location>
        <topology evidence="1">Single-pass membrane protein</topology>
    </subcellularLocation>
</comment>
<gene>
    <name evidence="17" type="ORF">MNOR_LOCUS21142</name>
</gene>
<feature type="domain" description="LRRCT" evidence="16">
    <location>
        <begin position="384"/>
        <end position="435"/>
    </location>
</feature>
<feature type="transmembrane region" description="Helical" evidence="14">
    <location>
        <begin position="440"/>
        <end position="462"/>
    </location>
</feature>
<dbReference type="Pfam" id="PF13855">
    <property type="entry name" value="LRR_8"/>
    <property type="match status" value="4"/>
</dbReference>
<keyword evidence="5 14" id="KW-0812">Transmembrane</keyword>
<keyword evidence="3" id="KW-1003">Cell membrane</keyword>
<keyword evidence="4" id="KW-0433">Leucine-rich repeat</keyword>
<dbReference type="AlphaFoldDB" id="A0AAV2R6D5"/>
<dbReference type="Gene3D" id="3.80.10.10">
    <property type="entry name" value="Ribonuclease Inhibitor"/>
    <property type="match status" value="3"/>
</dbReference>
<evidence type="ECO:0000256" key="3">
    <source>
        <dbReference type="ARBA" id="ARBA00022475"/>
    </source>
</evidence>
<evidence type="ECO:0000256" key="6">
    <source>
        <dbReference type="ARBA" id="ARBA00022729"/>
    </source>
</evidence>
<feature type="signal peptide" evidence="15">
    <location>
        <begin position="1"/>
        <end position="32"/>
    </location>
</feature>
<keyword evidence="2" id="KW-0813">Transport</keyword>
<protein>
    <recommendedName>
        <fullName evidence="16">LRRCT domain-containing protein</fullName>
    </recommendedName>
</protein>
<dbReference type="PROSITE" id="PS51450">
    <property type="entry name" value="LRR"/>
    <property type="match status" value="6"/>
</dbReference>
<dbReference type="Proteomes" id="UP001497623">
    <property type="component" value="Unassembled WGS sequence"/>
</dbReference>
<dbReference type="GO" id="GO:0005886">
    <property type="term" value="C:plasma membrane"/>
    <property type="evidence" value="ECO:0007669"/>
    <property type="project" value="UniProtKB-SubCell"/>
</dbReference>
<keyword evidence="12" id="KW-0407">Ion channel</keyword>
<dbReference type="InterPro" id="IPR000483">
    <property type="entry name" value="Cys-rich_flank_reg_C"/>
</dbReference>
<dbReference type="InterPro" id="IPR001611">
    <property type="entry name" value="Leu-rich_rpt"/>
</dbReference>
<keyword evidence="7" id="KW-0677">Repeat</keyword>
<keyword evidence="8 14" id="KW-1133">Transmembrane helix</keyword>
<evidence type="ECO:0000256" key="13">
    <source>
        <dbReference type="ARBA" id="ARBA00038736"/>
    </source>
</evidence>
<evidence type="ECO:0000259" key="16">
    <source>
        <dbReference type="SMART" id="SM00082"/>
    </source>
</evidence>
<keyword evidence="11" id="KW-1015">Disulfide bond</keyword>
<evidence type="ECO:0000256" key="2">
    <source>
        <dbReference type="ARBA" id="ARBA00022448"/>
    </source>
</evidence>
<evidence type="ECO:0000256" key="8">
    <source>
        <dbReference type="ARBA" id="ARBA00022989"/>
    </source>
</evidence>
<name>A0AAV2R6D5_MEGNR</name>
<dbReference type="InterPro" id="IPR051432">
    <property type="entry name" value="KCNMA1_auxiliary"/>
</dbReference>
<dbReference type="GO" id="GO:0034220">
    <property type="term" value="P:monoatomic ion transmembrane transport"/>
    <property type="evidence" value="ECO:0007669"/>
    <property type="project" value="UniProtKB-KW"/>
</dbReference>
<evidence type="ECO:0000256" key="14">
    <source>
        <dbReference type="SAM" id="Phobius"/>
    </source>
</evidence>
<evidence type="ECO:0000256" key="15">
    <source>
        <dbReference type="SAM" id="SignalP"/>
    </source>
</evidence>
<evidence type="ECO:0000256" key="7">
    <source>
        <dbReference type="ARBA" id="ARBA00022737"/>
    </source>
</evidence>
<sequence length="547" mass="62217">MHRWPECKWLWSWYHIWLTTWLWMGLLCLTNGFCPSGCTCDDSPPSAYCEEAGMDVVPILLNPRIKSLNLANNDIRSVEQAFAFYDKLEKLDLSHNIIKIIGTNNFIAQLRLKELSIAHNNITHLPLKSFSGLHHLVLLDLSHNNIKDLPMGLLKDIPSLKVILLGHNHLHSFPVNIFKNQKFLHVLDLSHNYFREAPTKAILELSALKVLNLSRNRLTSIENNQIPNEALNKLYLQSNNIQSIDDSSFKRLQRLQTLDLSDNLLLKVPSIALSKLEMLELLILNKNNFTIIKSNTFSALKHLKILEVSQCSQLKSVHPTALASCNRLHTLKMSHNPLLTTFAPGVISSLPRFSTLDISGNGLKGLSELSLPWASLTILDLRDNPLECNCSLTWLANILAQPNASINTQDVQCSTPEELRNVYLSRLSQKELQCPNSVRVAITIAVVSISFIMMAVLSIVFFRCRQKHRQEKSRQDWVPSSLHQWPHDSENQATIHVSHNEYIHHPQMYKSNIDGKYMYQAPESYIVVDDIAYHTYATIKKVPISGV</sequence>
<evidence type="ECO:0000256" key="1">
    <source>
        <dbReference type="ARBA" id="ARBA00004162"/>
    </source>
</evidence>
<dbReference type="PANTHER" id="PTHR46473">
    <property type="entry name" value="GH08155P"/>
    <property type="match status" value="1"/>
</dbReference>
<organism evidence="17 18">
    <name type="scientific">Meganyctiphanes norvegica</name>
    <name type="common">Northern krill</name>
    <name type="synonym">Thysanopoda norvegica</name>
    <dbReference type="NCBI Taxonomy" id="48144"/>
    <lineage>
        <taxon>Eukaryota</taxon>
        <taxon>Metazoa</taxon>
        <taxon>Ecdysozoa</taxon>
        <taxon>Arthropoda</taxon>
        <taxon>Crustacea</taxon>
        <taxon>Multicrustacea</taxon>
        <taxon>Malacostraca</taxon>
        <taxon>Eumalacostraca</taxon>
        <taxon>Eucarida</taxon>
        <taxon>Euphausiacea</taxon>
        <taxon>Euphausiidae</taxon>
        <taxon>Meganyctiphanes</taxon>
    </lineage>
</organism>
<evidence type="ECO:0000313" key="17">
    <source>
        <dbReference type="EMBL" id="CAL4117218.1"/>
    </source>
</evidence>
<comment type="caution">
    <text evidence="17">The sequence shown here is derived from an EMBL/GenBank/DDBJ whole genome shotgun (WGS) entry which is preliminary data.</text>
</comment>
<dbReference type="PANTHER" id="PTHR46473:SF23">
    <property type="entry name" value="GH08155P"/>
    <property type="match status" value="1"/>
</dbReference>
<dbReference type="SMART" id="SM00082">
    <property type="entry name" value="LRRCT"/>
    <property type="match status" value="1"/>
</dbReference>
<reference evidence="17 18" key="1">
    <citation type="submission" date="2024-05" db="EMBL/GenBank/DDBJ databases">
        <authorList>
            <person name="Wallberg A."/>
        </authorList>
    </citation>
    <scope>NUCLEOTIDE SEQUENCE [LARGE SCALE GENOMIC DNA]</scope>
</reference>